<dbReference type="GO" id="GO:0046274">
    <property type="term" value="P:lignin catabolic process"/>
    <property type="evidence" value="ECO:0007669"/>
    <property type="project" value="UniProtKB-KW"/>
</dbReference>
<dbReference type="ESTHER" id="9homo-a0a0c3ama3">
    <property type="family name" value="Glucuronoyl_esterase"/>
</dbReference>
<dbReference type="SUPFAM" id="SSF57180">
    <property type="entry name" value="Cellulose-binding domain"/>
    <property type="match status" value="1"/>
</dbReference>
<feature type="chain" id="PRO_5002175387" description="(4-O-methyl)-D-glucuronate--lignin esterase" evidence="11">
    <location>
        <begin position="18"/>
        <end position="466"/>
    </location>
</feature>
<dbReference type="GO" id="GO:0030248">
    <property type="term" value="F:cellulose binding"/>
    <property type="evidence" value="ECO:0007669"/>
    <property type="project" value="InterPro"/>
</dbReference>
<dbReference type="Proteomes" id="UP000054097">
    <property type="component" value="Unassembled WGS sequence"/>
</dbReference>
<keyword evidence="6" id="KW-0378">Hydrolase</keyword>
<reference evidence="13 14" key="1">
    <citation type="submission" date="2014-04" db="EMBL/GenBank/DDBJ databases">
        <authorList>
            <consortium name="DOE Joint Genome Institute"/>
            <person name="Kuo A."/>
            <person name="Zuccaro A."/>
            <person name="Kohler A."/>
            <person name="Nagy L.G."/>
            <person name="Floudas D."/>
            <person name="Copeland A."/>
            <person name="Barry K.W."/>
            <person name="Cichocki N."/>
            <person name="Veneault-Fourrey C."/>
            <person name="LaButti K."/>
            <person name="Lindquist E.A."/>
            <person name="Lipzen A."/>
            <person name="Lundell T."/>
            <person name="Morin E."/>
            <person name="Murat C."/>
            <person name="Sun H."/>
            <person name="Tunlid A."/>
            <person name="Henrissat B."/>
            <person name="Grigoriev I.V."/>
            <person name="Hibbett D.S."/>
            <person name="Martin F."/>
            <person name="Nordberg H.P."/>
            <person name="Cantor M.N."/>
            <person name="Hua S.X."/>
        </authorList>
    </citation>
    <scope>NUCLEOTIDE SEQUENCE [LARGE SCALE GENOMIC DNA]</scope>
    <source>
        <strain evidence="13 14">MAFF 305830</strain>
    </source>
</reference>
<comment type="subcellular location">
    <subcellularLocation>
        <location evidence="1">Secreted</location>
    </subcellularLocation>
</comment>
<dbReference type="GO" id="GO:0005576">
    <property type="term" value="C:extracellular region"/>
    <property type="evidence" value="ECO:0007669"/>
    <property type="project" value="UniProtKB-SubCell"/>
</dbReference>
<evidence type="ECO:0000256" key="6">
    <source>
        <dbReference type="ARBA" id="ARBA00022801"/>
    </source>
</evidence>
<evidence type="ECO:0000256" key="4">
    <source>
        <dbReference type="ARBA" id="ARBA00022525"/>
    </source>
</evidence>
<evidence type="ECO:0000313" key="14">
    <source>
        <dbReference type="Proteomes" id="UP000054097"/>
    </source>
</evidence>
<feature type="domain" description="CBM1" evidence="12">
    <location>
        <begin position="17"/>
        <end position="53"/>
    </location>
</feature>
<dbReference type="Gene3D" id="3.40.50.1820">
    <property type="entry name" value="alpha/beta hydrolase"/>
    <property type="match status" value="1"/>
</dbReference>
<name>A0A0C3AMA3_SERVB</name>
<dbReference type="InterPro" id="IPR000254">
    <property type="entry name" value="CBD"/>
</dbReference>
<dbReference type="PROSITE" id="PS51164">
    <property type="entry name" value="CBM1_2"/>
    <property type="match status" value="1"/>
</dbReference>
<dbReference type="HOGENOM" id="CLU_028869_1_1_1"/>
<comment type="similarity">
    <text evidence="2">Belongs to the carbohydrate esterase 15 (CE15) family.</text>
</comment>
<reference evidence="14" key="2">
    <citation type="submission" date="2015-01" db="EMBL/GenBank/DDBJ databases">
        <title>Evolutionary Origins and Diversification of the Mycorrhizal Mutualists.</title>
        <authorList>
            <consortium name="DOE Joint Genome Institute"/>
            <consortium name="Mycorrhizal Genomics Consortium"/>
            <person name="Kohler A."/>
            <person name="Kuo A."/>
            <person name="Nagy L.G."/>
            <person name="Floudas D."/>
            <person name="Copeland A."/>
            <person name="Barry K.W."/>
            <person name="Cichocki N."/>
            <person name="Veneault-Fourrey C."/>
            <person name="LaButti K."/>
            <person name="Lindquist E.A."/>
            <person name="Lipzen A."/>
            <person name="Lundell T."/>
            <person name="Morin E."/>
            <person name="Murat C."/>
            <person name="Riley R."/>
            <person name="Ohm R."/>
            <person name="Sun H."/>
            <person name="Tunlid A."/>
            <person name="Henrissat B."/>
            <person name="Grigoriev I.V."/>
            <person name="Hibbett D.S."/>
            <person name="Martin F."/>
        </authorList>
    </citation>
    <scope>NUCLEOTIDE SEQUENCE [LARGE SCALE GENOMIC DNA]</scope>
    <source>
        <strain evidence="14">MAFF 305830</strain>
    </source>
</reference>
<gene>
    <name evidence="13" type="ORF">M408DRAFT_80942</name>
</gene>
<dbReference type="STRING" id="933852.A0A0C3AMA3"/>
<organism evidence="13 14">
    <name type="scientific">Serendipita vermifera MAFF 305830</name>
    <dbReference type="NCBI Taxonomy" id="933852"/>
    <lineage>
        <taxon>Eukaryota</taxon>
        <taxon>Fungi</taxon>
        <taxon>Dikarya</taxon>
        <taxon>Basidiomycota</taxon>
        <taxon>Agaricomycotina</taxon>
        <taxon>Agaricomycetes</taxon>
        <taxon>Sebacinales</taxon>
        <taxon>Serendipitaceae</taxon>
        <taxon>Serendipita</taxon>
    </lineage>
</organism>
<evidence type="ECO:0000256" key="7">
    <source>
        <dbReference type="ARBA" id="ARBA00023185"/>
    </source>
</evidence>
<proteinExistence type="inferred from homology"/>
<evidence type="ECO:0000256" key="8">
    <source>
        <dbReference type="ARBA" id="ARBA00024511"/>
    </source>
</evidence>
<evidence type="ECO:0000256" key="11">
    <source>
        <dbReference type="SAM" id="SignalP"/>
    </source>
</evidence>
<keyword evidence="3" id="KW-0719">Serine esterase</keyword>
<dbReference type="GO" id="GO:0005975">
    <property type="term" value="P:carbohydrate metabolic process"/>
    <property type="evidence" value="ECO:0007669"/>
    <property type="project" value="InterPro"/>
</dbReference>
<dbReference type="SUPFAM" id="SSF53474">
    <property type="entry name" value="alpha/beta-Hydrolases"/>
    <property type="match status" value="1"/>
</dbReference>
<keyword evidence="5 11" id="KW-0732">Signal</keyword>
<keyword evidence="14" id="KW-1185">Reference proteome</keyword>
<feature type="signal peptide" evidence="11">
    <location>
        <begin position="1"/>
        <end position="17"/>
    </location>
</feature>
<dbReference type="GO" id="GO:0052689">
    <property type="term" value="F:carboxylic ester hydrolase activity"/>
    <property type="evidence" value="ECO:0007669"/>
    <property type="project" value="UniProtKB-KW"/>
</dbReference>
<evidence type="ECO:0000256" key="3">
    <source>
        <dbReference type="ARBA" id="ARBA00022487"/>
    </source>
</evidence>
<feature type="compositionally biased region" description="Low complexity" evidence="10">
    <location>
        <begin position="70"/>
        <end position="108"/>
    </location>
</feature>
<protein>
    <recommendedName>
        <fullName evidence="9">(4-O-methyl)-D-glucuronate--lignin esterase</fullName>
        <ecNumber evidence="9">3.1.1.117</ecNumber>
    </recommendedName>
</protein>
<evidence type="ECO:0000259" key="12">
    <source>
        <dbReference type="PROSITE" id="PS51164"/>
    </source>
</evidence>
<dbReference type="OrthoDB" id="3781271at2759"/>
<dbReference type="Pfam" id="PF22244">
    <property type="entry name" value="GCE_fung"/>
    <property type="match status" value="1"/>
</dbReference>
<evidence type="ECO:0000256" key="2">
    <source>
        <dbReference type="ARBA" id="ARBA00010092"/>
    </source>
</evidence>
<dbReference type="EC" id="3.1.1.117" evidence="9"/>
<evidence type="ECO:0000256" key="1">
    <source>
        <dbReference type="ARBA" id="ARBA00004613"/>
    </source>
</evidence>
<keyword evidence="4" id="KW-0964">Secreted</keyword>
<dbReference type="EMBL" id="KN824392">
    <property type="protein sequence ID" value="KIM21134.1"/>
    <property type="molecule type" value="Genomic_DNA"/>
</dbReference>
<feature type="region of interest" description="Disordered" evidence="10">
    <location>
        <begin position="59"/>
        <end position="116"/>
    </location>
</feature>
<dbReference type="PROSITE" id="PS00562">
    <property type="entry name" value="CBM1_1"/>
    <property type="match status" value="1"/>
</dbReference>
<accession>A0A0C3AMA3</accession>
<sequence length="466" mass="48533">MASRLLPILLLVAPALAQVAVWGQCGGKTYTGSTTCASGSVCTYSNDYYSQCLPGTAAVTTSSTPPPVSTPVSTPPSSMSTPSGTTSSGTPTVSTPSTCSSLTTNPTSATTPKLPDPFTMVSGTKVTTKSAWTCRRAEISQLLQVNELGTKPPKPSSVTGTLSGNTLTINVSDSGKSISFTATISYPSSGTAPYPAIIAYGAASIPIPAGVATITFNNDDLGTQNDSSSRGKGKFYTLYGSNHSAGAMIAWAWGVSRIIDALESVSNSRINTQRIGVTGCSRNGKGAMVAGAFDDRIALTIPQESGSGGSACWRLSDSMKAGGTNVQTASEIVGENVWFSTAFNAFSNSVPKLPVDHHELAGLVAPRGLFVIENTSMEWLGNLACYGCMKAAQTIYTALGATANFGFSQVGNHNHCQFPSSQQSELYAYINKFLLDQSTTTSVFRTDGSFNFDSAGWMPWTVPTLS</sequence>
<dbReference type="SMART" id="SM00236">
    <property type="entry name" value="fCBD"/>
    <property type="match status" value="1"/>
</dbReference>
<dbReference type="InterPro" id="IPR029058">
    <property type="entry name" value="AB_hydrolase_fold"/>
</dbReference>
<evidence type="ECO:0000256" key="9">
    <source>
        <dbReference type="ARBA" id="ARBA00026105"/>
    </source>
</evidence>
<comment type="catalytic activity">
    <reaction evidence="8">
        <text>a 4-O-methyl-alpha-D-glucuronosyl ester derivative + H2O = 4-O-methyl-alpha-D-glucuronate derivative + an alcohol + H(+)</text>
        <dbReference type="Rhea" id="RHEA:67452"/>
        <dbReference type="ChEBI" id="CHEBI:15377"/>
        <dbReference type="ChEBI" id="CHEBI:15378"/>
        <dbReference type="ChEBI" id="CHEBI:30879"/>
        <dbReference type="ChEBI" id="CHEBI:171667"/>
        <dbReference type="ChEBI" id="CHEBI:171668"/>
        <dbReference type="EC" id="3.1.1.117"/>
    </reaction>
    <physiologicalReaction direction="left-to-right" evidence="8">
        <dbReference type="Rhea" id="RHEA:67453"/>
    </physiologicalReaction>
</comment>
<dbReference type="InterPro" id="IPR035971">
    <property type="entry name" value="CBD_sf"/>
</dbReference>
<keyword evidence="7" id="KW-0439">Lignin degradation</keyword>
<dbReference type="Pfam" id="PF00734">
    <property type="entry name" value="CBM_1"/>
    <property type="match status" value="1"/>
</dbReference>
<evidence type="ECO:0000313" key="13">
    <source>
        <dbReference type="EMBL" id="KIM21134.1"/>
    </source>
</evidence>
<dbReference type="AlphaFoldDB" id="A0A0C3AMA3"/>
<dbReference type="InterPro" id="IPR054579">
    <property type="entry name" value="GCE-like_dom"/>
</dbReference>
<evidence type="ECO:0000256" key="10">
    <source>
        <dbReference type="SAM" id="MobiDB-lite"/>
    </source>
</evidence>
<evidence type="ECO:0000256" key="5">
    <source>
        <dbReference type="ARBA" id="ARBA00022729"/>
    </source>
</evidence>